<proteinExistence type="inferred from homology"/>
<feature type="domain" description="Acyl-CoA thioesterase-like C-terminal" evidence="2">
    <location>
        <begin position="236"/>
        <end position="358"/>
    </location>
</feature>
<dbReference type="PANTHER" id="PTHR11066:SF64">
    <property type="entry name" value="ACYL-COA THIOESTERASE (AFU_ORTHOLOGUE AFUA_1G12060)"/>
    <property type="match status" value="1"/>
</dbReference>
<evidence type="ECO:0000259" key="2">
    <source>
        <dbReference type="Pfam" id="PF20789"/>
    </source>
</evidence>
<keyword evidence="4" id="KW-1185">Reference proteome</keyword>
<dbReference type="Gene3D" id="2.40.160.210">
    <property type="entry name" value="Acyl-CoA thioesterase, double hotdog domain"/>
    <property type="match status" value="1"/>
</dbReference>
<reference evidence="3 4" key="1">
    <citation type="submission" date="2024-07" db="EMBL/GenBank/DDBJ databases">
        <title>Section-level genome sequencing and comparative genomics of Aspergillus sections Usti and Cavernicolus.</title>
        <authorList>
            <consortium name="Lawrence Berkeley National Laboratory"/>
            <person name="Nybo J.L."/>
            <person name="Vesth T.C."/>
            <person name="Theobald S."/>
            <person name="Frisvad J.C."/>
            <person name="Larsen T.O."/>
            <person name="Kjaerboelling I."/>
            <person name="Rothschild-Mancinelli K."/>
            <person name="Lyhne E.K."/>
            <person name="Kogle M.E."/>
            <person name="Barry K."/>
            <person name="Clum A."/>
            <person name="Na H."/>
            <person name="Ledsgaard L."/>
            <person name="Lin J."/>
            <person name="Lipzen A."/>
            <person name="Kuo A."/>
            <person name="Riley R."/>
            <person name="Mondo S."/>
            <person name="Labutti K."/>
            <person name="Haridas S."/>
            <person name="Pangalinan J."/>
            <person name="Salamov A.A."/>
            <person name="Simmons B.A."/>
            <person name="Magnuson J.K."/>
            <person name="Chen J."/>
            <person name="Drula E."/>
            <person name="Henrissat B."/>
            <person name="Wiebenga A."/>
            <person name="Lubbers R.J."/>
            <person name="Gomes A.C."/>
            <person name="Makela M.R."/>
            <person name="Stajich J."/>
            <person name="Grigoriev I.V."/>
            <person name="Mortensen U.H."/>
            <person name="De Vries R.P."/>
            <person name="Baker S.E."/>
            <person name="Andersen M.R."/>
        </authorList>
    </citation>
    <scope>NUCLEOTIDE SEQUENCE [LARGE SCALE GENOMIC DNA]</scope>
    <source>
        <strain evidence="3 4">CBS 123904</strain>
    </source>
</reference>
<comment type="caution">
    <text evidence="3">The sequence shown here is derived from an EMBL/GenBank/DDBJ whole genome shotgun (WGS) entry which is preliminary data.</text>
</comment>
<dbReference type="EMBL" id="JBFXLU010000246">
    <property type="protein sequence ID" value="KAL2833194.1"/>
    <property type="molecule type" value="Genomic_DNA"/>
</dbReference>
<gene>
    <name evidence="3" type="ORF">BJY01DRAFT_94274</name>
</gene>
<dbReference type="SUPFAM" id="SSF54637">
    <property type="entry name" value="Thioesterase/thiol ester dehydrase-isomerase"/>
    <property type="match status" value="2"/>
</dbReference>
<accession>A0ABR4IZL6</accession>
<dbReference type="CDD" id="cd03444">
    <property type="entry name" value="Thioesterase_II_repeat1"/>
    <property type="match status" value="1"/>
</dbReference>
<dbReference type="Pfam" id="PF20789">
    <property type="entry name" value="4HBT_3C"/>
    <property type="match status" value="1"/>
</dbReference>
<comment type="similarity">
    <text evidence="1">Belongs to the C/M/P thioester hydrolase family.</text>
</comment>
<sequence>MPALTPAEPPTFAQAMHLAKLSSTRKEESYMSTFPALTPDYAPGKPLGTARTFGGHAFAQAIWAASISIDIGYDNDGENNSGSGLRIHEANGYWPQPGYGDRPFTYEVTTVSRTRSYALCQVTARQPTTPSTEFPFPISDAMTKQLGPVALCLTCSFKRRDKAEGGQERGASYGLAFDAEKYGELLRGVDPGAHPREVYLHALPGAKKGAAVGGGGGRMVRLADFPGIDVRTPDLRAYNKGNSGGTEIRGLHMYRSSSASSRMNPHLVAAAHAYVSDRAGLDLLRQAFGAEEGGITGSLNHKIIFHVAPDDEEMAIDNTRWFTQEMWSSRGGEGRGLIESRIWSPAGVLVATTIQDGVFRKYQAKLA</sequence>
<dbReference type="InterPro" id="IPR029069">
    <property type="entry name" value="HotDog_dom_sf"/>
</dbReference>
<dbReference type="InterPro" id="IPR003703">
    <property type="entry name" value="Acyl_CoA_thio"/>
</dbReference>
<dbReference type="Proteomes" id="UP001610446">
    <property type="component" value="Unassembled WGS sequence"/>
</dbReference>
<evidence type="ECO:0000256" key="1">
    <source>
        <dbReference type="ARBA" id="ARBA00006538"/>
    </source>
</evidence>
<dbReference type="PANTHER" id="PTHR11066">
    <property type="entry name" value="ACYL-COA THIOESTERASE"/>
    <property type="match status" value="1"/>
</dbReference>
<dbReference type="InterPro" id="IPR049450">
    <property type="entry name" value="ACOT8-like_C"/>
</dbReference>
<organism evidence="3 4">
    <name type="scientific">Aspergillus pseudoustus</name>
    <dbReference type="NCBI Taxonomy" id="1810923"/>
    <lineage>
        <taxon>Eukaryota</taxon>
        <taxon>Fungi</taxon>
        <taxon>Dikarya</taxon>
        <taxon>Ascomycota</taxon>
        <taxon>Pezizomycotina</taxon>
        <taxon>Eurotiomycetes</taxon>
        <taxon>Eurotiomycetidae</taxon>
        <taxon>Eurotiales</taxon>
        <taxon>Aspergillaceae</taxon>
        <taxon>Aspergillus</taxon>
        <taxon>Aspergillus subgen. Nidulantes</taxon>
    </lineage>
</organism>
<evidence type="ECO:0000313" key="4">
    <source>
        <dbReference type="Proteomes" id="UP001610446"/>
    </source>
</evidence>
<name>A0ABR4IZL6_9EURO</name>
<dbReference type="InterPro" id="IPR042171">
    <property type="entry name" value="Acyl-CoA_hotdog"/>
</dbReference>
<evidence type="ECO:0000313" key="3">
    <source>
        <dbReference type="EMBL" id="KAL2833194.1"/>
    </source>
</evidence>
<protein>
    <submittedName>
        <fullName evidence="3">Thioesterase-like superfamily-domain-containing protein</fullName>
    </submittedName>
</protein>